<feature type="domain" description="Pseudouridine synthase I TruA alpha/beta" evidence="6">
    <location>
        <begin position="182"/>
        <end position="252"/>
    </location>
</feature>
<dbReference type="PANTHER" id="PTHR11142">
    <property type="entry name" value="PSEUDOURIDYLATE SYNTHASE"/>
    <property type="match status" value="1"/>
</dbReference>
<dbReference type="InterPro" id="IPR020095">
    <property type="entry name" value="PsdUridine_synth_TruA_C"/>
</dbReference>
<dbReference type="STRING" id="578460.C4VAT4"/>
<dbReference type="OMA" id="CDARTYT"/>
<accession>C4VAT4</accession>
<dbReference type="CDD" id="cd02568">
    <property type="entry name" value="PseudoU_synth_PUS1_PUS2"/>
    <property type="match status" value="1"/>
</dbReference>
<dbReference type="InterPro" id="IPR020097">
    <property type="entry name" value="PsdUridine_synth_TruA_a/b_dom"/>
</dbReference>
<dbReference type="InterPro" id="IPR041708">
    <property type="entry name" value="PUS1/PUS2-like"/>
</dbReference>
<dbReference type="Pfam" id="PF01416">
    <property type="entry name" value="PseudoU_synth_1"/>
    <property type="match status" value="1"/>
</dbReference>
<dbReference type="PANTHER" id="PTHR11142:SF4">
    <property type="entry name" value="PSEUDOURIDYLATE SYNTHASE 1 HOMOLOG"/>
    <property type="match status" value="1"/>
</dbReference>
<proteinExistence type="inferred from homology"/>
<dbReference type="GO" id="GO:0005634">
    <property type="term" value="C:nucleus"/>
    <property type="evidence" value="ECO:0007669"/>
    <property type="project" value="TreeGrafter"/>
</dbReference>
<dbReference type="EMBL" id="ACOL01000291">
    <property type="protein sequence ID" value="EEQ81670.1"/>
    <property type="molecule type" value="Genomic_DNA"/>
</dbReference>
<dbReference type="FunCoup" id="C4VAT4">
    <property type="interactions" value="217"/>
</dbReference>
<evidence type="ECO:0000259" key="6">
    <source>
        <dbReference type="Pfam" id="PF01416"/>
    </source>
</evidence>
<protein>
    <recommendedName>
        <fullName evidence="6">Pseudouridine synthase I TruA alpha/beta domain-containing protein</fullName>
    </recommendedName>
</protein>
<dbReference type="Gene3D" id="3.30.70.580">
    <property type="entry name" value="Pseudouridine synthase I, catalytic domain, N-terminal subdomain"/>
    <property type="match status" value="1"/>
</dbReference>
<keyword evidence="3" id="KW-0413">Isomerase</keyword>
<dbReference type="AlphaFoldDB" id="C4VAT4"/>
<organism evidence="8">
    <name type="scientific">Vairimorpha ceranae (strain BRL01)</name>
    <name type="common">Microsporidian parasite</name>
    <name type="synonym">Nosema ceranae</name>
    <dbReference type="NCBI Taxonomy" id="578460"/>
    <lineage>
        <taxon>Eukaryota</taxon>
        <taxon>Fungi</taxon>
        <taxon>Fungi incertae sedis</taxon>
        <taxon>Microsporidia</taxon>
        <taxon>Nosematidae</taxon>
        <taxon>Vairimorpha</taxon>
    </lineage>
</organism>
<evidence type="ECO:0000256" key="4">
    <source>
        <dbReference type="PIRSR" id="PIRSR641708-1"/>
    </source>
</evidence>
<feature type="binding site" evidence="5">
    <location>
        <position position="120"/>
    </location>
    <ligand>
        <name>substrate</name>
    </ligand>
</feature>
<dbReference type="InterPro" id="IPR001406">
    <property type="entry name" value="PsdUridine_synth_TruA"/>
</dbReference>
<dbReference type="VEuPathDB" id="MicrosporidiaDB:NCER_101809"/>
<feature type="active site" description="Nucleophile" evidence="4">
    <location>
        <position position="62"/>
    </location>
</feature>
<sequence length="344" mass="40225">MKIKAGFCIGYIGTGYSGLQLNGDYNTIEKAISECLFSCSAISSQNAKDPSKIHLKSSSRTDKGVHAAFNLISCKIECQITDVFFQKLKECLFSKNIYLYKILRLTKSFIPTNLTISRTYEYILPTYFLAKSNFSAECSDLIAKDLNRDKMTKREYNEKDIEQIFGYLADKDDIKYFCDIFTKFLGTKNFHNFTTLSNHKGKQRYIKNIEFSNAYVIDDIEYIKITIEGQSFLLHQIRKMIYFSVLLCRYKRNEFSTIFEKVFSDEYLHVPKGPSQYLLLDSPKFLPLKDKGKMNDTLEINLDEKNEYKVNVIYKCVHDKQNLKYFLACLDSSRFYNDELNYLF</sequence>
<dbReference type="InterPro" id="IPR020103">
    <property type="entry name" value="PsdUridine_synth_cat_dom_sf"/>
</dbReference>
<dbReference type="KEGG" id="nce:NCER_101809"/>
<dbReference type="InParanoid" id="C4VAT4"/>
<dbReference type="GO" id="GO:0003723">
    <property type="term" value="F:RNA binding"/>
    <property type="evidence" value="ECO:0007669"/>
    <property type="project" value="InterPro"/>
</dbReference>
<dbReference type="Proteomes" id="UP000009082">
    <property type="component" value="Unassembled WGS sequence"/>
</dbReference>
<reference evidence="8" key="1">
    <citation type="journal article" date="2009" name="PLoS Pathog.">
        <title>Genomic analyses of the microsporidian Nosema ceranae, an emergent pathogen of honey bees.</title>
        <authorList>
            <person name="Cornman R.S."/>
            <person name="Chen Y.P."/>
            <person name="Schatz M.C."/>
            <person name="Street C."/>
            <person name="Zhao Y."/>
            <person name="Desany B."/>
            <person name="Egholm M."/>
            <person name="Hutchison S."/>
            <person name="Pettis J.S."/>
            <person name="Lipkin W.I."/>
            <person name="Evans J.D."/>
        </authorList>
    </citation>
    <scope>NUCLEOTIDE SEQUENCE [LARGE SCALE GENOMIC DNA]</scope>
    <source>
        <strain evidence="8">BRL01</strain>
    </source>
</reference>
<evidence type="ECO:0000256" key="2">
    <source>
        <dbReference type="ARBA" id="ARBA00022694"/>
    </source>
</evidence>
<gene>
    <name evidence="7" type="ORF">NCER_101809</name>
</gene>
<dbReference type="InterPro" id="IPR020094">
    <property type="entry name" value="TruA/RsuA/RluB/E/F_N"/>
</dbReference>
<evidence type="ECO:0000256" key="3">
    <source>
        <dbReference type="ARBA" id="ARBA00023235"/>
    </source>
</evidence>
<name>C4VAT4_VAIC1</name>
<keyword evidence="2" id="KW-0819">tRNA processing</keyword>
<dbReference type="OrthoDB" id="10256309at2759"/>
<dbReference type="GO" id="GO:1990481">
    <property type="term" value="P:mRNA pseudouridine synthesis"/>
    <property type="evidence" value="ECO:0007669"/>
    <property type="project" value="TreeGrafter"/>
</dbReference>
<dbReference type="GO" id="GO:0009982">
    <property type="term" value="F:pseudouridine synthase activity"/>
    <property type="evidence" value="ECO:0007669"/>
    <property type="project" value="InterPro"/>
</dbReference>
<evidence type="ECO:0000256" key="1">
    <source>
        <dbReference type="ARBA" id="ARBA00009375"/>
    </source>
</evidence>
<comment type="similarity">
    <text evidence="1">Belongs to the tRNA pseudouridine synthase TruA family.</text>
</comment>
<evidence type="ECO:0000313" key="8">
    <source>
        <dbReference type="Proteomes" id="UP000009082"/>
    </source>
</evidence>
<evidence type="ECO:0000256" key="5">
    <source>
        <dbReference type="PIRSR" id="PIRSR641708-2"/>
    </source>
</evidence>
<evidence type="ECO:0000313" key="7">
    <source>
        <dbReference type="EMBL" id="EEQ81670.1"/>
    </source>
</evidence>
<dbReference type="SUPFAM" id="SSF55120">
    <property type="entry name" value="Pseudouridine synthase"/>
    <property type="match status" value="1"/>
</dbReference>
<dbReference type="Gene3D" id="3.30.70.660">
    <property type="entry name" value="Pseudouridine synthase I, catalytic domain, C-terminal subdomain"/>
    <property type="match status" value="1"/>
</dbReference>
<dbReference type="HOGENOM" id="CLU_021971_4_0_1"/>
<dbReference type="GO" id="GO:0031119">
    <property type="term" value="P:tRNA pseudouridine synthesis"/>
    <property type="evidence" value="ECO:0007669"/>
    <property type="project" value="InterPro"/>
</dbReference>